<evidence type="ECO:0000313" key="4">
    <source>
        <dbReference type="Proteomes" id="UP000182573"/>
    </source>
</evidence>
<keyword evidence="1" id="KW-0472">Membrane</keyword>
<evidence type="ECO:0000259" key="2">
    <source>
        <dbReference type="Pfam" id="PF07760"/>
    </source>
</evidence>
<dbReference type="AlphaFoldDB" id="A0A1H2YKX2"/>
<feature type="transmembrane region" description="Helical" evidence="1">
    <location>
        <begin position="35"/>
        <end position="55"/>
    </location>
</feature>
<feature type="transmembrane region" description="Helical" evidence="1">
    <location>
        <begin position="157"/>
        <end position="178"/>
    </location>
</feature>
<sequence>MGRWSDTLPATVDLLAAVGYTVVVLLASLSSLDGVFLAAIALPFLLFVPGYAVVASLFPTWNSEYENHRLIATERLLYSVAASICLAIIVGVNLEFTPWPIRPTPVITALAIVTVVTAGIAWYRRHQRTPTGLGQASMPSGTSQAASGRSDGERIQLGTIAVSVAILVTFASVTLVAAQPQRGEAYTEFGLLTESEAGDLEASGYPEQIAMGESEQMYFTVTNHEMETTEYVVVVQLARVAPTGEVTERTRLDSYNNRTATGDRWLQRHMVTPVLEGERLRLTYLLYRGGLPDQPTAENAYRETHIWVDVT</sequence>
<evidence type="ECO:0000256" key="1">
    <source>
        <dbReference type="SAM" id="Phobius"/>
    </source>
</evidence>
<feature type="transmembrane region" description="Helical" evidence="1">
    <location>
        <begin position="12"/>
        <end position="29"/>
    </location>
</feature>
<dbReference type="InterPro" id="IPR014495">
    <property type="entry name" value="UCP018671"/>
</dbReference>
<proteinExistence type="predicted"/>
<dbReference type="RefSeq" id="WP_049919617.1">
    <property type="nucleotide sequence ID" value="NZ_FNOF01000013.1"/>
</dbReference>
<keyword evidence="1" id="KW-0812">Transmembrane</keyword>
<reference evidence="3 4" key="1">
    <citation type="submission" date="2016-10" db="EMBL/GenBank/DDBJ databases">
        <authorList>
            <person name="de Groot N.N."/>
        </authorList>
    </citation>
    <scope>NUCLEOTIDE SEQUENCE [LARGE SCALE GENOMIC DNA]</scope>
    <source>
        <strain evidence="3 4">DSM 3756</strain>
    </source>
</reference>
<evidence type="ECO:0000313" key="3">
    <source>
        <dbReference type="EMBL" id="SDX05873.1"/>
    </source>
</evidence>
<feature type="domain" description="DUF1616" evidence="2">
    <location>
        <begin position="21"/>
        <end position="309"/>
    </location>
</feature>
<organism evidence="3 4">
    <name type="scientific">Haloarcula vallismortis</name>
    <name type="common">Halobacterium vallismortis</name>
    <dbReference type="NCBI Taxonomy" id="28442"/>
    <lineage>
        <taxon>Archaea</taxon>
        <taxon>Methanobacteriati</taxon>
        <taxon>Methanobacteriota</taxon>
        <taxon>Stenosarchaea group</taxon>
        <taxon>Halobacteria</taxon>
        <taxon>Halobacteriales</taxon>
        <taxon>Haloarculaceae</taxon>
        <taxon>Haloarcula</taxon>
    </lineage>
</organism>
<protein>
    <submittedName>
        <fullName evidence="3">Uncharacterized membrane protein</fullName>
    </submittedName>
</protein>
<keyword evidence="1" id="KW-1133">Transmembrane helix</keyword>
<dbReference type="PIRSF" id="PIRSF018671">
    <property type="entry name" value="UCP018671"/>
    <property type="match status" value="1"/>
</dbReference>
<dbReference type="Proteomes" id="UP000182573">
    <property type="component" value="Unassembled WGS sequence"/>
</dbReference>
<accession>A0A1H2YKX2</accession>
<gene>
    <name evidence="3" type="ORF">SAMN05443574_11314</name>
</gene>
<feature type="transmembrane region" description="Helical" evidence="1">
    <location>
        <begin position="76"/>
        <end position="94"/>
    </location>
</feature>
<name>A0A1H2YKX2_HALVA</name>
<feature type="transmembrane region" description="Helical" evidence="1">
    <location>
        <begin position="106"/>
        <end position="123"/>
    </location>
</feature>
<dbReference type="InterPro" id="IPR011674">
    <property type="entry name" value="DUF1616"/>
</dbReference>
<dbReference type="EMBL" id="FNOF01000013">
    <property type="protein sequence ID" value="SDX05873.1"/>
    <property type="molecule type" value="Genomic_DNA"/>
</dbReference>
<dbReference type="Pfam" id="PF07760">
    <property type="entry name" value="DUF1616"/>
    <property type="match status" value="1"/>
</dbReference>